<dbReference type="AlphaFoldDB" id="A0AAV5W3E9"/>
<evidence type="ECO:0000313" key="2">
    <source>
        <dbReference type="Proteomes" id="UP001432322"/>
    </source>
</evidence>
<dbReference type="EMBL" id="BTSY01000004">
    <property type="protein sequence ID" value="GMT25208.1"/>
    <property type="molecule type" value="Genomic_DNA"/>
</dbReference>
<sequence length="103" mass="12775">RRWLGKWERRRKRQRRMGRSWMVRRRRKQLLPLALARWRRMGRRRRTIRRQHGLSMHAVLRLDLEDVETELLLGPATNAPAEIVRRWHDGLISLAWMIYLLKF</sequence>
<accession>A0AAV5W3E9</accession>
<organism evidence="1 2">
    <name type="scientific">Pristionchus fissidentatus</name>
    <dbReference type="NCBI Taxonomy" id="1538716"/>
    <lineage>
        <taxon>Eukaryota</taxon>
        <taxon>Metazoa</taxon>
        <taxon>Ecdysozoa</taxon>
        <taxon>Nematoda</taxon>
        <taxon>Chromadorea</taxon>
        <taxon>Rhabditida</taxon>
        <taxon>Rhabditina</taxon>
        <taxon>Diplogasteromorpha</taxon>
        <taxon>Diplogasteroidea</taxon>
        <taxon>Neodiplogasteridae</taxon>
        <taxon>Pristionchus</taxon>
    </lineage>
</organism>
<evidence type="ECO:0000313" key="1">
    <source>
        <dbReference type="EMBL" id="GMT25208.1"/>
    </source>
</evidence>
<feature type="non-terminal residue" evidence="1">
    <location>
        <position position="1"/>
    </location>
</feature>
<dbReference type="Proteomes" id="UP001432322">
    <property type="component" value="Unassembled WGS sequence"/>
</dbReference>
<proteinExistence type="predicted"/>
<protein>
    <submittedName>
        <fullName evidence="1">Uncharacterized protein</fullName>
    </submittedName>
</protein>
<comment type="caution">
    <text evidence="1">The sequence shown here is derived from an EMBL/GenBank/DDBJ whole genome shotgun (WGS) entry which is preliminary data.</text>
</comment>
<reference evidence="1" key="1">
    <citation type="submission" date="2023-10" db="EMBL/GenBank/DDBJ databases">
        <title>Genome assembly of Pristionchus species.</title>
        <authorList>
            <person name="Yoshida K."/>
            <person name="Sommer R.J."/>
        </authorList>
    </citation>
    <scope>NUCLEOTIDE SEQUENCE</scope>
    <source>
        <strain evidence="1">RS5133</strain>
    </source>
</reference>
<name>A0AAV5W3E9_9BILA</name>
<keyword evidence="2" id="KW-1185">Reference proteome</keyword>
<gene>
    <name evidence="1" type="ORF">PFISCL1PPCAC_16505</name>
</gene>